<organism evidence="1 2">
    <name type="scientific">Neptunomonas qingdaonensis</name>
    <dbReference type="NCBI Taxonomy" id="1045558"/>
    <lineage>
        <taxon>Bacteria</taxon>
        <taxon>Pseudomonadati</taxon>
        <taxon>Pseudomonadota</taxon>
        <taxon>Gammaproteobacteria</taxon>
        <taxon>Oceanospirillales</taxon>
        <taxon>Oceanospirillaceae</taxon>
        <taxon>Neptunomonas</taxon>
    </lineage>
</organism>
<reference evidence="2" key="1">
    <citation type="submission" date="2016-10" db="EMBL/GenBank/DDBJ databases">
        <authorList>
            <person name="Varghese N."/>
            <person name="Submissions S."/>
        </authorList>
    </citation>
    <scope>NUCLEOTIDE SEQUENCE [LARGE SCALE GENOMIC DNA]</scope>
    <source>
        <strain evidence="2">CGMCC 1.10971</strain>
    </source>
</reference>
<sequence>MQVYRLLGTLNTQLQRKLLVDALLSCGWELTFSNEDDDALRHKNIKLNIEGEGCMLLNAGFEGRPEDISSLLDCLDRHPIHYSLDLFGDSARLVRRFIK</sequence>
<dbReference type="RefSeq" id="WP_090727907.1">
    <property type="nucleotide sequence ID" value="NZ_FOOU01000006.1"/>
</dbReference>
<accession>A0A1I2RKL7</accession>
<keyword evidence="2" id="KW-1185">Reference proteome</keyword>
<dbReference type="OrthoDB" id="6120636at2"/>
<proteinExistence type="predicted"/>
<dbReference type="EMBL" id="FOOU01000006">
    <property type="protein sequence ID" value="SFG41098.1"/>
    <property type="molecule type" value="Genomic_DNA"/>
</dbReference>
<dbReference type="AlphaFoldDB" id="A0A1I2RKL7"/>
<evidence type="ECO:0000313" key="1">
    <source>
        <dbReference type="EMBL" id="SFG41098.1"/>
    </source>
</evidence>
<protein>
    <submittedName>
        <fullName evidence="1">Uncharacterized protein</fullName>
    </submittedName>
</protein>
<name>A0A1I2RKL7_9GAMM</name>
<dbReference type="Proteomes" id="UP000198623">
    <property type="component" value="Unassembled WGS sequence"/>
</dbReference>
<evidence type="ECO:0000313" key="2">
    <source>
        <dbReference type="Proteomes" id="UP000198623"/>
    </source>
</evidence>
<gene>
    <name evidence="1" type="ORF">SAMN05216175_106164</name>
</gene>
<dbReference type="STRING" id="1045558.SAMN05216175_106164"/>